<dbReference type="Proteomes" id="UP000276254">
    <property type="component" value="Plasmid unnamed1"/>
</dbReference>
<dbReference type="RefSeq" id="WP_121151130.1">
    <property type="nucleotide sequence ID" value="NZ_CP032828.1"/>
</dbReference>
<name>A0A494T7W2_SPHPE</name>
<organism evidence="1 2">
    <name type="scientific">Sphingomonas paeninsulae</name>
    <dbReference type="NCBI Taxonomy" id="2319844"/>
    <lineage>
        <taxon>Bacteria</taxon>
        <taxon>Pseudomonadati</taxon>
        <taxon>Pseudomonadota</taxon>
        <taxon>Alphaproteobacteria</taxon>
        <taxon>Sphingomonadales</taxon>
        <taxon>Sphingomonadaceae</taxon>
        <taxon>Sphingomonas</taxon>
    </lineage>
</organism>
<keyword evidence="2" id="KW-1185">Reference proteome</keyword>
<evidence type="ECO:0000313" key="2">
    <source>
        <dbReference type="Proteomes" id="UP000276254"/>
    </source>
</evidence>
<dbReference type="OrthoDB" id="7061937at2"/>
<accession>A0A494T7W2</accession>
<keyword evidence="1" id="KW-0614">Plasmid</keyword>
<proteinExistence type="predicted"/>
<dbReference type="KEGG" id="spha:D3Y57_02755"/>
<reference evidence="1 2" key="1">
    <citation type="submission" date="2018-09" db="EMBL/GenBank/DDBJ databases">
        <title>Sphingomonas peninsula sp. nov., isolated from fildes peninsula, Antarctic soil.</title>
        <authorList>
            <person name="Yingchao G."/>
        </authorList>
    </citation>
    <scope>NUCLEOTIDE SEQUENCE [LARGE SCALE GENOMIC DNA]</scope>
    <source>
        <strain evidence="1 2">YZ-8</strain>
        <plasmid evidence="1 2">unnamed1</plasmid>
    </source>
</reference>
<geneLocation type="plasmid" evidence="1">
    <name>unnamed1</name>
</geneLocation>
<dbReference type="AlphaFoldDB" id="A0A494T7W2"/>
<sequence length="100" mass="11233">MAGVICRGVMTKLMARAADSSKRDDLDPLILDYRNRVLAQHLLAEPRKQIYLTYGAKHLPGMFALLKRADPHWHIASVKWLRTIDSPESYNASLSSVTGL</sequence>
<protein>
    <submittedName>
        <fullName evidence="1">Uncharacterized protein</fullName>
    </submittedName>
</protein>
<dbReference type="GeneID" id="39492076"/>
<gene>
    <name evidence="1" type="ORF">D3Y57_02755</name>
</gene>
<dbReference type="EMBL" id="CP032828">
    <property type="protein sequence ID" value="AYJ84990.1"/>
    <property type="molecule type" value="Genomic_DNA"/>
</dbReference>
<evidence type="ECO:0000313" key="1">
    <source>
        <dbReference type="EMBL" id="AYJ84990.1"/>
    </source>
</evidence>